<sequence length="459" mass="51667">MSGIPDDVKALLAKIEGPARKIPISKPKYLKLKPEDNASGLLDVFYENPRTWKPKPGPRGEIHAWGLFPYGPAPDEPPDEEEPDCNLPNADTFMTGHRKMQFQLLYLKEPSPEKQFVQALMGRKREQLSKLDLRERSKQDVILKVNLYAIRDSKGEYRIWRRFRVSAGIKLSVFQDKVLSPIMGWTRNLHAYTFTDFKDGALYGPEGATSVDSTCHAEQVGYEWLPDHEYMLAYLFKAEGDKFGYLYDLGDKWAHEIVVETILPADRSDGRVEIIAGNGACPGENMSGPYNYRKFLKKYENASPTIQRDKKREILQSPNYKAFGKPPALFDPFKYDITWAKDNLSTALASTNSVRSGMRSFRMPFTSEAFADSRSRTGPIKKGQTVVKTLGTDSPSSGGFWEEVSSEKKDRKAVSACALCGKPGTAELVLKTCGGCRQMLYCSPEHQKVCVVSVQSDWV</sequence>
<dbReference type="PANTHER" id="PTHR41878">
    <property type="entry name" value="LEXA REPRESSOR-RELATED"/>
    <property type="match status" value="1"/>
</dbReference>
<evidence type="ECO:0000256" key="2">
    <source>
        <dbReference type="ARBA" id="ARBA00022771"/>
    </source>
</evidence>
<dbReference type="InterPro" id="IPR012912">
    <property type="entry name" value="Plasmid_pRiA4b_Orf3-like"/>
</dbReference>
<dbReference type="EMBL" id="JBAHYK010002915">
    <property type="protein sequence ID" value="KAL0564228.1"/>
    <property type="molecule type" value="Genomic_DNA"/>
</dbReference>
<accession>A0ABR3EMX0</accession>
<organism evidence="6 7">
    <name type="scientific">Marasmius crinis-equi</name>
    <dbReference type="NCBI Taxonomy" id="585013"/>
    <lineage>
        <taxon>Eukaryota</taxon>
        <taxon>Fungi</taxon>
        <taxon>Dikarya</taxon>
        <taxon>Basidiomycota</taxon>
        <taxon>Agaricomycotina</taxon>
        <taxon>Agaricomycetes</taxon>
        <taxon>Agaricomycetidae</taxon>
        <taxon>Agaricales</taxon>
        <taxon>Marasmiineae</taxon>
        <taxon>Marasmiaceae</taxon>
        <taxon>Marasmius</taxon>
    </lineage>
</organism>
<keyword evidence="1" id="KW-0479">Metal-binding</keyword>
<feature type="domain" description="Plasmid pRiA4b Orf3-like" evidence="5">
    <location>
        <begin position="155"/>
        <end position="305"/>
    </location>
</feature>
<dbReference type="Pfam" id="PF01753">
    <property type="entry name" value="zf-MYND"/>
    <property type="match status" value="1"/>
</dbReference>
<evidence type="ECO:0000313" key="6">
    <source>
        <dbReference type="EMBL" id="KAL0564228.1"/>
    </source>
</evidence>
<dbReference type="Pfam" id="PF07929">
    <property type="entry name" value="PRiA4_ORF3"/>
    <property type="match status" value="1"/>
</dbReference>
<evidence type="ECO:0000256" key="1">
    <source>
        <dbReference type="ARBA" id="ARBA00022723"/>
    </source>
</evidence>
<proteinExistence type="predicted"/>
<dbReference type="Gene3D" id="6.10.140.2220">
    <property type="match status" value="1"/>
</dbReference>
<dbReference type="Gene3D" id="3.10.290.30">
    <property type="entry name" value="MM3350-like"/>
    <property type="match status" value="1"/>
</dbReference>
<dbReference type="SUPFAM" id="SSF144232">
    <property type="entry name" value="HIT/MYND zinc finger-like"/>
    <property type="match status" value="1"/>
</dbReference>
<reference evidence="6 7" key="1">
    <citation type="submission" date="2024-02" db="EMBL/GenBank/DDBJ databases">
        <title>A draft genome for the cacao thread blight pathogen Marasmius crinis-equi.</title>
        <authorList>
            <person name="Cohen S.P."/>
            <person name="Baruah I.K."/>
            <person name="Amoako-Attah I."/>
            <person name="Bukari Y."/>
            <person name="Meinhardt L.W."/>
            <person name="Bailey B.A."/>
        </authorList>
    </citation>
    <scope>NUCLEOTIDE SEQUENCE [LARGE SCALE GENOMIC DNA]</scope>
    <source>
        <strain evidence="6 7">GH-76</strain>
    </source>
</reference>
<dbReference type="SUPFAM" id="SSF159941">
    <property type="entry name" value="MM3350-like"/>
    <property type="match status" value="1"/>
</dbReference>
<comment type="caution">
    <text evidence="6">The sequence shown here is derived from an EMBL/GenBank/DDBJ whole genome shotgun (WGS) entry which is preliminary data.</text>
</comment>
<evidence type="ECO:0000259" key="5">
    <source>
        <dbReference type="Pfam" id="PF07929"/>
    </source>
</evidence>
<evidence type="ECO:0000259" key="4">
    <source>
        <dbReference type="Pfam" id="PF01753"/>
    </source>
</evidence>
<evidence type="ECO:0008006" key="8">
    <source>
        <dbReference type="Google" id="ProtNLM"/>
    </source>
</evidence>
<feature type="domain" description="MYND-type" evidence="4">
    <location>
        <begin position="417"/>
        <end position="448"/>
    </location>
</feature>
<keyword evidence="2" id="KW-0863">Zinc-finger</keyword>
<dbReference type="InterPro" id="IPR024047">
    <property type="entry name" value="MM3350-like_sf"/>
</dbReference>
<evidence type="ECO:0000256" key="3">
    <source>
        <dbReference type="ARBA" id="ARBA00022833"/>
    </source>
</evidence>
<dbReference type="Proteomes" id="UP001465976">
    <property type="component" value="Unassembled WGS sequence"/>
</dbReference>
<dbReference type="PANTHER" id="PTHR41878:SF1">
    <property type="entry name" value="TNPR PROTEIN"/>
    <property type="match status" value="1"/>
</dbReference>
<keyword evidence="7" id="KW-1185">Reference proteome</keyword>
<gene>
    <name evidence="6" type="ORF">V5O48_017824</name>
</gene>
<name>A0ABR3EMX0_9AGAR</name>
<protein>
    <recommendedName>
        <fullName evidence="8">MYND-type domain-containing protein</fullName>
    </recommendedName>
</protein>
<evidence type="ECO:0000313" key="7">
    <source>
        <dbReference type="Proteomes" id="UP001465976"/>
    </source>
</evidence>
<dbReference type="InterPro" id="IPR002893">
    <property type="entry name" value="Znf_MYND"/>
</dbReference>
<keyword evidence="3" id="KW-0862">Zinc</keyword>